<dbReference type="InterPro" id="IPR001789">
    <property type="entry name" value="Sig_transdc_resp-reg_receiver"/>
</dbReference>
<dbReference type="EMBL" id="QWEZ01000001">
    <property type="protein sequence ID" value="RRJ83946.1"/>
    <property type="molecule type" value="Genomic_DNA"/>
</dbReference>
<dbReference type="SMART" id="SM00267">
    <property type="entry name" value="GGDEF"/>
    <property type="match status" value="1"/>
</dbReference>
<dbReference type="AlphaFoldDB" id="A0A3P3VQL6"/>
<dbReference type="InterPro" id="IPR001853">
    <property type="entry name" value="DSBA-like_thioredoxin_dom"/>
</dbReference>
<evidence type="ECO:0000256" key="4">
    <source>
        <dbReference type="PROSITE-ProRule" id="PRU00169"/>
    </source>
</evidence>
<dbReference type="RefSeq" id="WP_125014372.1">
    <property type="nucleotide sequence ID" value="NZ_QWEZ01000001.1"/>
</dbReference>
<evidence type="ECO:0000256" key="1">
    <source>
        <dbReference type="ARBA" id="ARBA00001946"/>
    </source>
</evidence>
<dbReference type="GO" id="GO:0052621">
    <property type="term" value="F:diguanylate cyclase activity"/>
    <property type="evidence" value="ECO:0007669"/>
    <property type="project" value="UniProtKB-EC"/>
</dbReference>
<dbReference type="InterPro" id="IPR036249">
    <property type="entry name" value="Thioredoxin-like_sf"/>
</dbReference>
<gene>
    <name evidence="7" type="ORF">D0544_02155</name>
</gene>
<dbReference type="FunFam" id="3.30.70.270:FF:000001">
    <property type="entry name" value="Diguanylate cyclase domain protein"/>
    <property type="match status" value="1"/>
</dbReference>
<accession>A0A3P3VQL6</accession>
<evidence type="ECO:0000259" key="6">
    <source>
        <dbReference type="PROSITE" id="PS50887"/>
    </source>
</evidence>
<dbReference type="GO" id="GO:0005886">
    <property type="term" value="C:plasma membrane"/>
    <property type="evidence" value="ECO:0007669"/>
    <property type="project" value="TreeGrafter"/>
</dbReference>
<dbReference type="Gene3D" id="3.40.50.2300">
    <property type="match status" value="1"/>
</dbReference>
<dbReference type="NCBIfam" id="TIGR00254">
    <property type="entry name" value="GGDEF"/>
    <property type="match status" value="1"/>
</dbReference>
<dbReference type="PROSITE" id="PS50887">
    <property type="entry name" value="GGDEF"/>
    <property type="match status" value="1"/>
</dbReference>
<evidence type="ECO:0000313" key="8">
    <source>
        <dbReference type="Proteomes" id="UP000280792"/>
    </source>
</evidence>
<proteinExistence type="predicted"/>
<dbReference type="SUPFAM" id="SSF55073">
    <property type="entry name" value="Nucleotide cyclase"/>
    <property type="match status" value="1"/>
</dbReference>
<comment type="catalytic activity">
    <reaction evidence="3">
        <text>2 GTP = 3',3'-c-di-GMP + 2 diphosphate</text>
        <dbReference type="Rhea" id="RHEA:24898"/>
        <dbReference type="ChEBI" id="CHEBI:33019"/>
        <dbReference type="ChEBI" id="CHEBI:37565"/>
        <dbReference type="ChEBI" id="CHEBI:58805"/>
        <dbReference type="EC" id="2.7.7.65"/>
    </reaction>
</comment>
<protein>
    <recommendedName>
        <fullName evidence="2">diguanylate cyclase</fullName>
        <ecNumber evidence="2">2.7.7.65</ecNumber>
    </recommendedName>
</protein>
<dbReference type="SUPFAM" id="SSF52833">
    <property type="entry name" value="Thioredoxin-like"/>
    <property type="match status" value="1"/>
</dbReference>
<dbReference type="Gene3D" id="3.30.70.270">
    <property type="match status" value="1"/>
</dbReference>
<dbReference type="InterPro" id="IPR011006">
    <property type="entry name" value="CheY-like_superfamily"/>
</dbReference>
<comment type="caution">
    <text evidence="7">The sequence shown here is derived from an EMBL/GenBank/DDBJ whole genome shotgun (WGS) entry which is preliminary data.</text>
</comment>
<dbReference type="Pfam" id="PF01323">
    <property type="entry name" value="DSBA"/>
    <property type="match status" value="1"/>
</dbReference>
<dbReference type="InterPro" id="IPR000160">
    <property type="entry name" value="GGDEF_dom"/>
</dbReference>
<dbReference type="Gene3D" id="3.40.30.10">
    <property type="entry name" value="Glutaredoxin"/>
    <property type="match status" value="1"/>
</dbReference>
<dbReference type="SUPFAM" id="SSF52172">
    <property type="entry name" value="CheY-like"/>
    <property type="match status" value="1"/>
</dbReference>
<dbReference type="InterPro" id="IPR029787">
    <property type="entry name" value="Nucleotide_cyclase"/>
</dbReference>
<dbReference type="InterPro" id="IPR050469">
    <property type="entry name" value="Diguanylate_Cyclase"/>
</dbReference>
<feature type="domain" description="Response regulatory" evidence="5">
    <location>
        <begin position="211"/>
        <end position="327"/>
    </location>
</feature>
<evidence type="ECO:0000256" key="3">
    <source>
        <dbReference type="ARBA" id="ARBA00034247"/>
    </source>
</evidence>
<feature type="domain" description="GGDEF" evidence="6">
    <location>
        <begin position="370"/>
        <end position="507"/>
    </location>
</feature>
<dbReference type="CDD" id="cd01949">
    <property type="entry name" value="GGDEF"/>
    <property type="match status" value="1"/>
</dbReference>
<evidence type="ECO:0000256" key="2">
    <source>
        <dbReference type="ARBA" id="ARBA00012528"/>
    </source>
</evidence>
<feature type="modified residue" description="4-aspartylphosphate" evidence="4">
    <location>
        <position position="260"/>
    </location>
</feature>
<dbReference type="PANTHER" id="PTHR45138">
    <property type="entry name" value="REGULATORY COMPONENTS OF SENSORY TRANSDUCTION SYSTEM"/>
    <property type="match status" value="1"/>
</dbReference>
<dbReference type="GO" id="GO:0043709">
    <property type="term" value="P:cell adhesion involved in single-species biofilm formation"/>
    <property type="evidence" value="ECO:0007669"/>
    <property type="project" value="TreeGrafter"/>
</dbReference>
<dbReference type="InterPro" id="IPR043128">
    <property type="entry name" value="Rev_trsase/Diguanyl_cyclase"/>
</dbReference>
<reference evidence="7 8" key="2">
    <citation type="submission" date="2018-12" db="EMBL/GenBank/DDBJ databases">
        <title>Simiduia agarivorans gen. nov., sp. nov., a marine, agarolytic bacterium isolated from shallow coastal water from Keelung, Taiwan.</title>
        <authorList>
            <person name="Shieh W.Y."/>
        </authorList>
    </citation>
    <scope>NUCLEOTIDE SEQUENCE [LARGE SCALE GENOMIC DNA]</scope>
    <source>
        <strain evidence="7 8">GTF-13</strain>
    </source>
</reference>
<dbReference type="GO" id="GO:1902201">
    <property type="term" value="P:negative regulation of bacterial-type flagellum-dependent cell motility"/>
    <property type="evidence" value="ECO:0007669"/>
    <property type="project" value="TreeGrafter"/>
</dbReference>
<keyword evidence="8" id="KW-1185">Reference proteome</keyword>
<organism evidence="7 8">
    <name type="scientific">Aestuariirhabdus litorea</name>
    <dbReference type="NCBI Taxonomy" id="2528527"/>
    <lineage>
        <taxon>Bacteria</taxon>
        <taxon>Pseudomonadati</taxon>
        <taxon>Pseudomonadota</taxon>
        <taxon>Gammaproteobacteria</taxon>
        <taxon>Oceanospirillales</taxon>
        <taxon>Aestuariirhabdaceae</taxon>
        <taxon>Aestuariirhabdus</taxon>
    </lineage>
</organism>
<dbReference type="Pfam" id="PF00990">
    <property type="entry name" value="GGDEF"/>
    <property type="match status" value="1"/>
</dbReference>
<evidence type="ECO:0000259" key="5">
    <source>
        <dbReference type="PROSITE" id="PS50110"/>
    </source>
</evidence>
<dbReference type="Proteomes" id="UP000280792">
    <property type="component" value="Unassembled WGS sequence"/>
</dbReference>
<dbReference type="PANTHER" id="PTHR45138:SF9">
    <property type="entry name" value="DIGUANYLATE CYCLASE DGCM-RELATED"/>
    <property type="match status" value="1"/>
</dbReference>
<sequence length="518" mass="58323">MSTDFIHFYSDFNCPFCYALNERLISLGDSRRIQWRGIEHEASATSAVVTPDEKEQLLSEVAVIRKRAPEITVHAPPFRPNTRLVNQVVFGVREQDPKRVSLFRTLIYRALWVEGRDISDADVLESLAREAGIDYPDPEALSPSSPELETWQQEWEGERFKTRLPVLYSSLHEKPLLGFPTYDLLRHFFNGGELPVAPDTLAACQLKPRQNVLLVGEFNPDRCNLVELEAAYILVYQARIEAAEQWLEAQECAPDVVLIDYASLEQAGLELCSRLKREHRYRHTSVLVLLDGLNGEQEMAAFDMGAADVLFDLSNPKVAQARLDAQLRAKQSAAILDALAHLDYLTELPNRREFDRKLEDEWHRGCRHNEPLSLVILDIDHFKGYNDNYGHSMGDDCLRQVARAMGGAIRRHSDLLARYGGEEFAVVLPDTDSDGACRVAEALRAAVEQCAIPHEHSSAAQVVTVSLGVATCVPTLEVMPDKLLEAADEALYRAKQEGRNRLTLHPRLRQGVHCNPLS</sequence>
<keyword evidence="4" id="KW-0597">Phosphoprotein</keyword>
<reference evidence="7 8" key="1">
    <citation type="submission" date="2018-08" db="EMBL/GenBank/DDBJ databases">
        <authorList>
            <person name="Khan S.A."/>
        </authorList>
    </citation>
    <scope>NUCLEOTIDE SEQUENCE [LARGE SCALE GENOMIC DNA]</scope>
    <source>
        <strain evidence="7 8">GTF-13</strain>
    </source>
</reference>
<dbReference type="GO" id="GO:0000160">
    <property type="term" value="P:phosphorelay signal transduction system"/>
    <property type="evidence" value="ECO:0007669"/>
    <property type="project" value="InterPro"/>
</dbReference>
<dbReference type="EC" id="2.7.7.65" evidence="2"/>
<dbReference type="PROSITE" id="PS50110">
    <property type="entry name" value="RESPONSE_REGULATORY"/>
    <property type="match status" value="1"/>
</dbReference>
<name>A0A3P3VQL6_9GAMM</name>
<comment type="cofactor">
    <cofactor evidence="1">
        <name>Mg(2+)</name>
        <dbReference type="ChEBI" id="CHEBI:18420"/>
    </cofactor>
</comment>
<dbReference type="GO" id="GO:0016491">
    <property type="term" value="F:oxidoreductase activity"/>
    <property type="evidence" value="ECO:0007669"/>
    <property type="project" value="InterPro"/>
</dbReference>
<evidence type="ECO:0000313" key="7">
    <source>
        <dbReference type="EMBL" id="RRJ83946.1"/>
    </source>
</evidence>